<evidence type="ECO:0000313" key="2">
    <source>
        <dbReference type="Proteomes" id="UP000324800"/>
    </source>
</evidence>
<organism evidence="1 2">
    <name type="scientific">Streblomastix strix</name>
    <dbReference type="NCBI Taxonomy" id="222440"/>
    <lineage>
        <taxon>Eukaryota</taxon>
        <taxon>Metamonada</taxon>
        <taxon>Preaxostyla</taxon>
        <taxon>Oxymonadida</taxon>
        <taxon>Streblomastigidae</taxon>
        <taxon>Streblomastix</taxon>
    </lineage>
</organism>
<accession>A0A5J4SKR0</accession>
<name>A0A5J4SKR0_9EUKA</name>
<comment type="caution">
    <text evidence="1">The sequence shown here is derived from an EMBL/GenBank/DDBJ whole genome shotgun (WGS) entry which is preliminary data.</text>
</comment>
<reference evidence="1 2" key="1">
    <citation type="submission" date="2019-03" db="EMBL/GenBank/DDBJ databases">
        <title>Single cell metagenomics reveals metabolic interactions within the superorganism composed of flagellate Streblomastix strix and complex community of Bacteroidetes bacteria on its surface.</title>
        <authorList>
            <person name="Treitli S.C."/>
            <person name="Kolisko M."/>
            <person name="Husnik F."/>
            <person name="Keeling P."/>
            <person name="Hampl V."/>
        </authorList>
    </citation>
    <scope>NUCLEOTIDE SEQUENCE [LARGE SCALE GENOMIC DNA]</scope>
    <source>
        <strain evidence="1">ST1C</strain>
    </source>
</reference>
<protein>
    <submittedName>
        <fullName evidence="1">Uncharacterized protein</fullName>
    </submittedName>
</protein>
<proteinExistence type="predicted"/>
<dbReference type="Proteomes" id="UP000324800">
    <property type="component" value="Unassembled WGS sequence"/>
</dbReference>
<dbReference type="AlphaFoldDB" id="A0A5J4SKR0"/>
<dbReference type="EMBL" id="SNRW01040206">
    <property type="protein sequence ID" value="KAA6345775.1"/>
    <property type="molecule type" value="Genomic_DNA"/>
</dbReference>
<sequence>MHKSIILVAIIVVHFTFYANCHIALYVNKAYDLSETTEIKISQIQVTQQKESQLLTFCSYLNDAVIENMNFTVYSNADNDNSPNFEIRQEFDSPTLNHVTNQENSIKCDGIELIVHDFSQYLPVHLLNISPSCNISLLFTPSILAYRPPPQQSA</sequence>
<evidence type="ECO:0000313" key="1">
    <source>
        <dbReference type="EMBL" id="KAA6345775.1"/>
    </source>
</evidence>
<gene>
    <name evidence="1" type="ORF">EZS28_052136</name>
</gene>